<gene>
    <name evidence="2" type="ORF">KC820_12225</name>
</gene>
<feature type="transmembrane region" description="Helical" evidence="1">
    <location>
        <begin position="29"/>
        <end position="49"/>
    </location>
</feature>
<evidence type="ECO:0000256" key="1">
    <source>
        <dbReference type="SAM" id="Phobius"/>
    </source>
</evidence>
<evidence type="ECO:0000313" key="2">
    <source>
        <dbReference type="EMBL" id="MBR7554892.1"/>
    </source>
</evidence>
<dbReference type="EMBL" id="JAGSIE010000043">
    <property type="protein sequence ID" value="MBR7554892.1"/>
    <property type="molecule type" value="Genomic_DNA"/>
</dbReference>
<name>A0A941CW03_9BACI</name>
<protein>
    <submittedName>
        <fullName evidence="2">Uncharacterized protein</fullName>
    </submittedName>
</protein>
<dbReference type="Proteomes" id="UP000675431">
    <property type="component" value="Unassembled WGS sequence"/>
</dbReference>
<keyword evidence="1" id="KW-0812">Transmembrane</keyword>
<keyword evidence="1" id="KW-0472">Membrane</keyword>
<reference evidence="2 3" key="1">
    <citation type="submission" date="2021-04" db="EMBL/GenBank/DDBJ databases">
        <title>Allobacillus sp. nov. SKP8-2 isolated from shrimp paste.</title>
        <authorList>
            <person name="Tanasupawat S."/>
            <person name="Yiamsombat S."/>
            <person name="Kanchanasin P."/>
            <person name="Kuncharoen N."/>
        </authorList>
    </citation>
    <scope>NUCLEOTIDE SEQUENCE [LARGE SCALE GENOMIC DNA]</scope>
    <source>
        <strain evidence="2 3">SKP8-2</strain>
    </source>
</reference>
<comment type="caution">
    <text evidence="2">The sequence shown here is derived from an EMBL/GenBank/DDBJ whole genome shotgun (WGS) entry which is preliminary data.</text>
</comment>
<keyword evidence="3" id="KW-1185">Reference proteome</keyword>
<dbReference type="RefSeq" id="WP_212371426.1">
    <property type="nucleotide sequence ID" value="NZ_JAGSIE010000043.1"/>
</dbReference>
<keyword evidence="1" id="KW-1133">Transmembrane helix</keyword>
<accession>A0A941CW03</accession>
<dbReference type="AlphaFoldDB" id="A0A941CW03"/>
<organism evidence="2 3">
    <name type="scientific">Allobacillus saliphilus</name>
    <dbReference type="NCBI Taxonomy" id="2912308"/>
    <lineage>
        <taxon>Bacteria</taxon>
        <taxon>Bacillati</taxon>
        <taxon>Bacillota</taxon>
        <taxon>Bacilli</taxon>
        <taxon>Bacillales</taxon>
        <taxon>Bacillaceae</taxon>
        <taxon>Allobacillus</taxon>
    </lineage>
</organism>
<evidence type="ECO:0000313" key="3">
    <source>
        <dbReference type="Proteomes" id="UP000675431"/>
    </source>
</evidence>
<proteinExistence type="predicted"/>
<feature type="transmembrane region" description="Helical" evidence="1">
    <location>
        <begin position="56"/>
        <end position="79"/>
    </location>
</feature>
<sequence length="82" mass="8910">MNRFGLTSILMFLGSVAFFYITRGPNANTLLAVCILATLSVAGIIFAILSKKLPYIIIGVTLNCLPLVFSMLLFLAWAISEP</sequence>